<evidence type="ECO:0000313" key="2">
    <source>
        <dbReference type="Proteomes" id="UP000009223"/>
    </source>
</evidence>
<accession>F5YH11</accession>
<dbReference type="RefSeq" id="WP_015707716.1">
    <property type="nucleotide sequence ID" value="NC_015578.1"/>
</dbReference>
<dbReference type="eggNOG" id="ENOG5031XQD">
    <property type="taxonomic scope" value="Bacteria"/>
</dbReference>
<keyword evidence="2" id="KW-1185">Reference proteome</keyword>
<dbReference type="AlphaFoldDB" id="F5YH11"/>
<gene>
    <name evidence="1" type="ordered locus">TREPR_2494</name>
</gene>
<dbReference type="OrthoDB" id="360906at2"/>
<dbReference type="STRING" id="545694.TREPR_2494"/>
<dbReference type="KEGG" id="tpi:TREPR_2494"/>
<dbReference type="Proteomes" id="UP000009223">
    <property type="component" value="Chromosome"/>
</dbReference>
<reference evidence="1 2" key="2">
    <citation type="journal article" date="2011" name="ISME J.">
        <title>RNA-seq reveals cooperative metabolic interactions between two termite-gut spirochete species in co-culture.</title>
        <authorList>
            <person name="Rosenthal A.Z."/>
            <person name="Matson E.G."/>
            <person name="Eldar A."/>
            <person name="Leadbetter J.R."/>
        </authorList>
    </citation>
    <scope>NUCLEOTIDE SEQUENCE [LARGE SCALE GENOMIC DNA]</scope>
    <source>
        <strain evidence="2">ATCC BAA-887 / DSM 12427 / ZAS-2</strain>
    </source>
</reference>
<name>F5YH11_TREPZ</name>
<reference evidence="2" key="1">
    <citation type="submission" date="2009-12" db="EMBL/GenBank/DDBJ databases">
        <title>Complete sequence of Treponema primitia strain ZAS-2.</title>
        <authorList>
            <person name="Tetu S.G."/>
            <person name="Matson E."/>
            <person name="Ren Q."/>
            <person name="Seshadri R."/>
            <person name="Elbourne L."/>
            <person name="Hassan K.A."/>
            <person name="Durkin A."/>
            <person name="Radune D."/>
            <person name="Mohamoud Y."/>
            <person name="Shay R."/>
            <person name="Jin S."/>
            <person name="Zhang X."/>
            <person name="Lucey K."/>
            <person name="Ballor N.R."/>
            <person name="Ottesen E."/>
            <person name="Rosenthal R."/>
            <person name="Allen A."/>
            <person name="Leadbetter J.R."/>
            <person name="Paulsen I.T."/>
        </authorList>
    </citation>
    <scope>NUCLEOTIDE SEQUENCE [LARGE SCALE GENOMIC DNA]</scope>
    <source>
        <strain evidence="2">ATCC BAA-887 / DSM 12427 / ZAS-2</strain>
    </source>
</reference>
<organism evidence="1 2">
    <name type="scientific">Treponema primitia (strain ATCC BAA-887 / DSM 12427 / ZAS-2)</name>
    <dbReference type="NCBI Taxonomy" id="545694"/>
    <lineage>
        <taxon>Bacteria</taxon>
        <taxon>Pseudomonadati</taxon>
        <taxon>Spirochaetota</taxon>
        <taxon>Spirochaetia</taxon>
        <taxon>Spirochaetales</taxon>
        <taxon>Treponemataceae</taxon>
        <taxon>Treponema</taxon>
    </lineage>
</organism>
<evidence type="ECO:0000313" key="1">
    <source>
        <dbReference type="EMBL" id="AEF83922.1"/>
    </source>
</evidence>
<dbReference type="EMBL" id="CP001843">
    <property type="protein sequence ID" value="AEF83922.1"/>
    <property type="molecule type" value="Genomic_DNA"/>
</dbReference>
<protein>
    <recommendedName>
        <fullName evidence="3">SseB protein N-terminal domain-containing protein</fullName>
    </recommendedName>
</protein>
<sequence>MGLLSKALSGSPSKLDDAGIALKDRLLRLSSKKSATGSSAYTALSLLKGYGAFKSGACLELKKEGYTSYVSVGMGVAKVILAPEEIDARHQSFFEINNPESLALKFFIPGMKLWIFPLDNREPKLNLLLAAEEPDAGFNPERIALILEDTKIIFTSPVAASDLLQEKAPEQTAALPAQLPAALPAELPAAEFDLEIPMEESPEISTKEEICSKINAYQKVNPQFQGIVLKKTDKGKEDFAPELRLKLGALGETNLLPSGRALLLLPMPPDRELIAHRLSISLNTEVLACFEADTPEKALELIQPYL</sequence>
<dbReference type="HOGENOM" id="CLU_908938_0_0_12"/>
<evidence type="ECO:0008006" key="3">
    <source>
        <dbReference type="Google" id="ProtNLM"/>
    </source>
</evidence>
<proteinExistence type="predicted"/>